<dbReference type="Pfam" id="PF16810">
    <property type="entry name" value="RXLR"/>
    <property type="match status" value="1"/>
</dbReference>
<dbReference type="Proteomes" id="UP000277300">
    <property type="component" value="Unassembled WGS sequence"/>
</dbReference>
<evidence type="ECO:0000256" key="2">
    <source>
        <dbReference type="ARBA" id="ARBA00010400"/>
    </source>
</evidence>
<accession>A0A3F2RCP2</accession>
<evidence type="ECO:0000256" key="1">
    <source>
        <dbReference type="ARBA" id="ARBA00004613"/>
    </source>
</evidence>
<reference evidence="7 8" key="1">
    <citation type="submission" date="2018-07" db="EMBL/GenBank/DDBJ databases">
        <title>Genome sequencing of oomycete isolates from Chile give support for New Zealand origin for Phytophthora kernoviae and make available the first Nothophytophthora sp. genome.</title>
        <authorList>
            <person name="Studholme D.J."/>
            <person name="Sanfuentes E."/>
            <person name="Panda P."/>
            <person name="Hill R."/>
            <person name="Sambles C."/>
            <person name="Grant M."/>
            <person name="Williams N.M."/>
            <person name="Mcdougal R.L."/>
        </authorList>
    </citation>
    <scope>NUCLEOTIDE SEQUENCE [LARGE SCALE GENOMIC DNA]</scope>
    <source>
        <strain evidence="7">Chile6</strain>
    </source>
</reference>
<keyword evidence="3 5" id="KW-0964">Secreted</keyword>
<keyword evidence="4" id="KW-0732">Signal</keyword>
<evidence type="ECO:0000256" key="4">
    <source>
        <dbReference type="ARBA" id="ARBA00022729"/>
    </source>
</evidence>
<name>A0A3F2RCP2_9STRA</name>
<evidence type="ECO:0000313" key="7">
    <source>
        <dbReference type="EMBL" id="RLN51597.1"/>
    </source>
</evidence>
<comment type="domain">
    <text evidence="5">The RxLR-dEER motif acts to carry the protein into the host cell cytoplasm through binding to cell surface phosphatidylinositol-3-phosphate.</text>
</comment>
<evidence type="ECO:0000256" key="6">
    <source>
        <dbReference type="SAM" id="MobiDB-lite"/>
    </source>
</evidence>
<evidence type="ECO:0000313" key="8">
    <source>
        <dbReference type="Proteomes" id="UP000277300"/>
    </source>
</evidence>
<gene>
    <name evidence="7" type="ORF">BBP00_00009857</name>
</gene>
<organism evidence="7 8">
    <name type="scientific">Phytophthora kernoviae</name>
    <dbReference type="NCBI Taxonomy" id="325452"/>
    <lineage>
        <taxon>Eukaryota</taxon>
        <taxon>Sar</taxon>
        <taxon>Stramenopiles</taxon>
        <taxon>Oomycota</taxon>
        <taxon>Peronosporomycetes</taxon>
        <taxon>Peronosporales</taxon>
        <taxon>Peronosporaceae</taxon>
        <taxon>Phytophthora</taxon>
    </lineage>
</organism>
<evidence type="ECO:0000256" key="3">
    <source>
        <dbReference type="ARBA" id="ARBA00022525"/>
    </source>
</evidence>
<comment type="function">
    <text evidence="5">Effector that suppresses plant defense responses during pathogen infection.</text>
</comment>
<comment type="similarity">
    <text evidence="2 5">Belongs to the RxLR effector family.</text>
</comment>
<dbReference type="EMBL" id="MBDO02000917">
    <property type="protein sequence ID" value="RLN51597.1"/>
    <property type="molecule type" value="Genomic_DNA"/>
</dbReference>
<protein>
    <recommendedName>
        <fullName evidence="5">RxLR effector protein</fullName>
    </recommendedName>
</protein>
<proteinExistence type="inferred from homology"/>
<comment type="subcellular location">
    <subcellularLocation>
        <location evidence="1 5">Secreted</location>
    </subcellularLocation>
</comment>
<comment type="caution">
    <text evidence="7">The sequence shown here is derived from an EMBL/GenBank/DDBJ whole genome shotgun (WGS) entry which is preliminary data.</text>
</comment>
<dbReference type="OrthoDB" id="128409at2759"/>
<sequence length="161" mass="17766">MAARDIALNAAPADTPATAYSLTAVNNEGNSKRSLRAIEATEDGDGDDDDKDDEERFLGLNKLSEKLHLAKMRRSAKKEIKAADKIKAAQSAAAKKLAIQKETETRLINGWLHEKKDPQEIFKALGLEKLGARAQESKSYPIYQRYNEAFMKRSTMNGGAV</sequence>
<dbReference type="AlphaFoldDB" id="A0A3F2RCP2"/>
<dbReference type="InterPro" id="IPR031825">
    <property type="entry name" value="RXLR"/>
</dbReference>
<evidence type="ECO:0000256" key="5">
    <source>
        <dbReference type="RuleBase" id="RU367124"/>
    </source>
</evidence>
<feature type="compositionally biased region" description="Acidic residues" evidence="6">
    <location>
        <begin position="40"/>
        <end position="53"/>
    </location>
</feature>
<feature type="region of interest" description="Disordered" evidence="6">
    <location>
        <begin position="33"/>
        <end position="53"/>
    </location>
</feature>